<name>A0A5B7DTC3_PORTR</name>
<dbReference type="AlphaFoldDB" id="A0A5B7DTC3"/>
<feature type="disulfide bond" evidence="8">
    <location>
        <begin position="42"/>
        <end position="60"/>
    </location>
</feature>
<dbReference type="SUPFAM" id="SSF57424">
    <property type="entry name" value="LDL receptor-like module"/>
    <property type="match status" value="3"/>
</dbReference>
<dbReference type="Proteomes" id="UP000324222">
    <property type="component" value="Unassembled WGS sequence"/>
</dbReference>
<evidence type="ECO:0000256" key="1">
    <source>
        <dbReference type="ARBA" id="ARBA00004167"/>
    </source>
</evidence>
<reference evidence="9 10" key="1">
    <citation type="submission" date="2019-05" db="EMBL/GenBank/DDBJ databases">
        <title>Another draft genome of Portunus trituberculatus and its Hox gene families provides insights of decapod evolution.</title>
        <authorList>
            <person name="Jeong J.-H."/>
            <person name="Song I."/>
            <person name="Kim S."/>
            <person name="Choi T."/>
            <person name="Kim D."/>
            <person name="Ryu S."/>
            <person name="Kim W."/>
        </authorList>
    </citation>
    <scope>NUCLEOTIDE SEQUENCE [LARGE SCALE GENOMIC DNA]</scope>
    <source>
        <tissue evidence="9">Muscle</tissue>
    </source>
</reference>
<keyword evidence="5" id="KW-1133">Transmembrane helix</keyword>
<dbReference type="EMBL" id="VSRR010001360">
    <property type="protein sequence ID" value="MPC24680.1"/>
    <property type="molecule type" value="Genomic_DNA"/>
</dbReference>
<proteinExistence type="predicted"/>
<dbReference type="GO" id="GO:0016020">
    <property type="term" value="C:membrane"/>
    <property type="evidence" value="ECO:0007669"/>
    <property type="project" value="UniProtKB-SubCell"/>
</dbReference>
<dbReference type="PANTHER" id="PTHR24270">
    <property type="entry name" value="LOW-DENSITY LIPOPROTEIN RECEPTOR-RELATED"/>
    <property type="match status" value="1"/>
</dbReference>
<dbReference type="InterPro" id="IPR023415">
    <property type="entry name" value="LDLR_class-A_CS"/>
</dbReference>
<comment type="caution">
    <text evidence="8">Lacks conserved residue(s) required for the propagation of feature annotation.</text>
</comment>
<protein>
    <submittedName>
        <fullName evidence="9">Serine protease nudel</fullName>
    </submittedName>
</protein>
<dbReference type="Pfam" id="PF00057">
    <property type="entry name" value="Ldl_recept_a"/>
    <property type="match status" value="2"/>
</dbReference>
<organism evidence="9 10">
    <name type="scientific">Portunus trituberculatus</name>
    <name type="common">Swimming crab</name>
    <name type="synonym">Neptunus trituberculatus</name>
    <dbReference type="NCBI Taxonomy" id="210409"/>
    <lineage>
        <taxon>Eukaryota</taxon>
        <taxon>Metazoa</taxon>
        <taxon>Ecdysozoa</taxon>
        <taxon>Arthropoda</taxon>
        <taxon>Crustacea</taxon>
        <taxon>Multicrustacea</taxon>
        <taxon>Malacostraca</taxon>
        <taxon>Eumalacostraca</taxon>
        <taxon>Eucarida</taxon>
        <taxon>Decapoda</taxon>
        <taxon>Pleocyemata</taxon>
        <taxon>Brachyura</taxon>
        <taxon>Eubrachyura</taxon>
        <taxon>Portunoidea</taxon>
        <taxon>Portunidae</taxon>
        <taxon>Portuninae</taxon>
        <taxon>Portunus</taxon>
    </lineage>
</organism>
<feature type="disulfide bond" evidence="8">
    <location>
        <begin position="54"/>
        <end position="69"/>
    </location>
</feature>
<dbReference type="Gene3D" id="4.10.400.10">
    <property type="entry name" value="Low-density Lipoprotein Receptor"/>
    <property type="match status" value="3"/>
</dbReference>
<keyword evidence="10" id="KW-1185">Reference proteome</keyword>
<feature type="disulfide bond" evidence="8">
    <location>
        <begin position="287"/>
        <end position="302"/>
    </location>
</feature>
<keyword evidence="4" id="KW-0677">Repeat</keyword>
<evidence type="ECO:0000256" key="4">
    <source>
        <dbReference type="ARBA" id="ARBA00022737"/>
    </source>
</evidence>
<dbReference type="InterPro" id="IPR002172">
    <property type="entry name" value="LDrepeatLR_classA_rpt"/>
</dbReference>
<evidence type="ECO:0000256" key="3">
    <source>
        <dbReference type="ARBA" id="ARBA00022692"/>
    </source>
</evidence>
<dbReference type="CDD" id="cd00112">
    <property type="entry name" value="LDLa"/>
    <property type="match status" value="2"/>
</dbReference>
<evidence type="ECO:0000256" key="7">
    <source>
        <dbReference type="ARBA" id="ARBA00023157"/>
    </source>
</evidence>
<dbReference type="InterPro" id="IPR050685">
    <property type="entry name" value="LDLR"/>
</dbReference>
<keyword evidence="7 8" id="KW-1015">Disulfide bond</keyword>
<keyword evidence="3" id="KW-0812">Transmembrane</keyword>
<dbReference type="PRINTS" id="PR00261">
    <property type="entry name" value="LDLRECEPTOR"/>
</dbReference>
<dbReference type="InterPro" id="IPR036055">
    <property type="entry name" value="LDL_receptor-like_sf"/>
</dbReference>
<gene>
    <name evidence="9" type="primary">ndl_1</name>
    <name evidence="9" type="ORF">E2C01_017768</name>
</gene>
<accession>A0A5B7DTC3</accession>
<evidence type="ECO:0000313" key="9">
    <source>
        <dbReference type="EMBL" id="MPC24680.1"/>
    </source>
</evidence>
<comment type="subcellular location">
    <subcellularLocation>
        <location evidence="2">Endomembrane system</location>
    </subcellularLocation>
    <subcellularLocation>
        <location evidence="1">Membrane</location>
        <topology evidence="1">Single-pass membrane protein</topology>
    </subcellularLocation>
</comment>
<dbReference type="SMART" id="SM00192">
    <property type="entry name" value="LDLa"/>
    <property type="match status" value="3"/>
</dbReference>
<dbReference type="PROSITE" id="PS50068">
    <property type="entry name" value="LDLRA_2"/>
    <property type="match status" value="2"/>
</dbReference>
<dbReference type="PROSITE" id="PS01209">
    <property type="entry name" value="LDLRA_1"/>
    <property type="match status" value="1"/>
</dbReference>
<keyword evidence="9" id="KW-0378">Hydrolase</keyword>
<dbReference type="GO" id="GO:0012505">
    <property type="term" value="C:endomembrane system"/>
    <property type="evidence" value="ECO:0007669"/>
    <property type="project" value="UniProtKB-SubCell"/>
</dbReference>
<keyword evidence="6" id="KW-0472">Membrane</keyword>
<evidence type="ECO:0000256" key="6">
    <source>
        <dbReference type="ARBA" id="ARBA00023136"/>
    </source>
</evidence>
<dbReference type="GO" id="GO:0016192">
    <property type="term" value="P:vesicle-mediated transport"/>
    <property type="evidence" value="ECO:0007669"/>
    <property type="project" value="UniProtKB-ARBA"/>
</dbReference>
<comment type="caution">
    <text evidence="9">The sequence shown here is derived from an EMBL/GenBank/DDBJ whole genome shotgun (WGS) entry which is preliminary data.</text>
</comment>
<dbReference type="GO" id="GO:0006508">
    <property type="term" value="P:proteolysis"/>
    <property type="evidence" value="ECO:0007669"/>
    <property type="project" value="UniProtKB-KW"/>
</dbReference>
<keyword evidence="9" id="KW-0645">Protease</keyword>
<feature type="disulfide bond" evidence="8">
    <location>
        <begin position="275"/>
        <end position="293"/>
    </location>
</feature>
<evidence type="ECO:0000256" key="8">
    <source>
        <dbReference type="PROSITE-ProRule" id="PRU00124"/>
    </source>
</evidence>
<dbReference type="OrthoDB" id="6411962at2759"/>
<evidence type="ECO:0000256" key="5">
    <source>
        <dbReference type="ARBA" id="ARBA00022989"/>
    </source>
</evidence>
<dbReference type="GO" id="GO:0008233">
    <property type="term" value="F:peptidase activity"/>
    <property type="evidence" value="ECO:0007669"/>
    <property type="project" value="UniProtKB-KW"/>
</dbReference>
<evidence type="ECO:0000256" key="2">
    <source>
        <dbReference type="ARBA" id="ARBA00004308"/>
    </source>
</evidence>
<evidence type="ECO:0000313" key="10">
    <source>
        <dbReference type="Proteomes" id="UP000324222"/>
    </source>
</evidence>
<sequence>MCFSAVLFVRRSKSQVDMFLCSAFCYILVNSALCPNQSQFRCGGGECISEFSRCNLVQDCRDNSDEENCTCADFLRSKFLTRKICDGIVDCWDHSDETNCGYLMVRKNGEWGKLCLENFERVTSRAAAHWTVNDLGQAVCRTLTFSDFSRVERQVDPTPVARPDPLLPPGYRKGIYRPDLSRNATAKPTYYKIHLTNSLAFPSRARSFATPEEGSAPGNDLTLSLEFEETRCPKRDVLQVSCQSLQCGMRPRAVMELTKSELVVPVRPKCAGHRCPLGQCLPQSSVCNGFVECSDGSDEKDCYKAT</sequence>